<sequence>MQFEEIPVSHYTGQPNISIPLHSKSLNGDLDFNMALSYNTQGIKINNYSSWTGTGWNLIAGGSISRTVRDVPDDLLINSNGYSGIKTGVFHLDEYWNYNNLTPIEKEEFNYKAVGTSLNKYDSDVDLYQFNFMGITGRFVIVKENHVFVPKLISQGQALDIEFTMDNSTKEISAFTIRDTKGYIYEFNTVERSSSETAFGSKAQGTDTTYDITLDNLPEIIQINSAWHISSIKTPNGITLASFAYADRYENYTVSVTHTINRVTSLLGNTSFSLSDLGEPCTSAKLKPFGTLSWLYNTSWTKKLSSVTFKDGTSVELISDNTHPETGGGKLNTVHIKNANNAINKSYSLTYETTVDNSLTSPRSRLWLTKLTETAGSTNHDYILDYNSKENLPGFNSNDQDNWGYYSGIDFASVNCNGATPTTYSDDIIKTGLLSSITYPSGGVKSFDFEHHTYSYEGNQAIGLDDYIVNPRNSSLQSQFTDDFIYNHTGTSAPTVPIDTFTIGFTQDIYISSWVTATPSQYLQDHRIMIYQGTPQQSFAVLELDIQCQVVKNLPPGTYTMALTPWDNINFATYQIAGDYRVTYLEQSLQPREEMIGGGVRIKSVSFKDTPNTTAKTTNYYYEDEQNNLKSSGVIDAELDRLTRNYTLSQNYVNLENGDGYVTYDVMERGNRAQLSQGEYVGYRSVKVSETGNGYTIYNHTSAFESPSPANVFDMPNPYPAPNLDYKRGLLTKKRVYREDGNILQEVSHYDDTNTLKYDFTENTLFTSRLISKSQHCPWFPFYDWWTSYTTNIQDGQVTSCDPPGEGSPSYQVCDPWDLLNHATVFKSGWARPKEVYTTDYFYDGGVTRTKKTKQVYSYNIENFQVSYEEASYDKGGSTERILTKYYYPVGATLNTTPSHIRSKMRDLNMVNTVLETQVYRNETLQHATQEKINETHNIYDEFHTDLVALKEIKVEKANQGAISRIQFHDYDTHGNILDVSKTDGSRISYLWGQNRTRPIAQLSNVAYNSIPNSYKTVNGNFSPSQESALRGLFPDAMISVFNYDPLKGVISTSDDKGYIMTYEYDDFNRLKRVKDADGNIVGENTYHYINEY</sequence>
<proteinExistence type="predicted"/>
<name>A0ABQ2BY47_9FLAO</name>
<protein>
    <recommendedName>
        <fullName evidence="3">YD repeat-containing protein</fullName>
    </recommendedName>
</protein>
<comment type="caution">
    <text evidence="1">The sequence shown here is derived from an EMBL/GenBank/DDBJ whole genome shotgun (WGS) entry which is preliminary data.</text>
</comment>
<evidence type="ECO:0000313" key="2">
    <source>
        <dbReference type="Proteomes" id="UP000624701"/>
    </source>
</evidence>
<organism evidence="1 2">
    <name type="scientific">Winogradskyella haliclonae</name>
    <dbReference type="NCBI Taxonomy" id="2048558"/>
    <lineage>
        <taxon>Bacteria</taxon>
        <taxon>Pseudomonadati</taxon>
        <taxon>Bacteroidota</taxon>
        <taxon>Flavobacteriia</taxon>
        <taxon>Flavobacteriales</taxon>
        <taxon>Flavobacteriaceae</taxon>
        <taxon>Winogradskyella</taxon>
    </lineage>
</organism>
<evidence type="ECO:0008006" key="3">
    <source>
        <dbReference type="Google" id="ProtNLM"/>
    </source>
</evidence>
<dbReference type="NCBIfam" id="TIGR01643">
    <property type="entry name" value="YD_repeat_2x"/>
    <property type="match status" value="1"/>
</dbReference>
<dbReference type="Proteomes" id="UP000624701">
    <property type="component" value="Unassembled WGS sequence"/>
</dbReference>
<evidence type="ECO:0000313" key="1">
    <source>
        <dbReference type="EMBL" id="GGI57149.1"/>
    </source>
</evidence>
<reference evidence="2" key="1">
    <citation type="journal article" date="2019" name="Int. J. Syst. Evol. Microbiol.">
        <title>The Global Catalogue of Microorganisms (GCM) 10K type strain sequencing project: providing services to taxonomists for standard genome sequencing and annotation.</title>
        <authorList>
            <consortium name="The Broad Institute Genomics Platform"/>
            <consortium name="The Broad Institute Genome Sequencing Center for Infectious Disease"/>
            <person name="Wu L."/>
            <person name="Ma J."/>
        </authorList>
    </citation>
    <scope>NUCLEOTIDE SEQUENCE [LARGE SCALE GENOMIC DNA]</scope>
    <source>
        <strain evidence="2">CCM 8681</strain>
    </source>
</reference>
<accession>A0ABQ2BY47</accession>
<dbReference type="InterPro" id="IPR006530">
    <property type="entry name" value="YD"/>
</dbReference>
<keyword evidence="2" id="KW-1185">Reference proteome</keyword>
<dbReference type="EMBL" id="BMDQ01000001">
    <property type="protein sequence ID" value="GGI57149.1"/>
    <property type="molecule type" value="Genomic_DNA"/>
</dbReference>
<gene>
    <name evidence="1" type="ORF">GCM10011444_14580</name>
</gene>